<evidence type="ECO:0000256" key="4">
    <source>
        <dbReference type="ARBA" id="ARBA00023239"/>
    </source>
</evidence>
<dbReference type="GO" id="GO:0016829">
    <property type="term" value="F:lyase activity"/>
    <property type="evidence" value="ECO:0007669"/>
    <property type="project" value="UniProtKB-KW"/>
</dbReference>
<evidence type="ECO:0000313" key="8">
    <source>
        <dbReference type="Proteomes" id="UP000621631"/>
    </source>
</evidence>
<name>A0ABR7VSX3_VIRHA</name>
<dbReference type="Proteomes" id="UP000621631">
    <property type="component" value="Unassembled WGS sequence"/>
</dbReference>
<evidence type="ECO:0000256" key="1">
    <source>
        <dbReference type="ARBA" id="ARBA00004418"/>
    </source>
</evidence>
<dbReference type="RefSeq" id="WP_189778802.1">
    <property type="nucleotide sequence ID" value="NZ_JACWEZ010000010.1"/>
</dbReference>
<dbReference type="EMBL" id="JACWEZ010000010">
    <property type="protein sequence ID" value="MBD1223847.1"/>
    <property type="molecule type" value="Genomic_DNA"/>
</dbReference>
<dbReference type="SUPFAM" id="SSF48230">
    <property type="entry name" value="Chondroitin AC/alginate lyase"/>
    <property type="match status" value="1"/>
</dbReference>
<protein>
    <submittedName>
        <fullName evidence="7">Alginate lyase family protein</fullName>
    </submittedName>
</protein>
<keyword evidence="2" id="KW-0732">Signal</keyword>
<keyword evidence="4 7" id="KW-0456">Lyase</keyword>
<dbReference type="Gene3D" id="2.70.98.70">
    <property type="match status" value="1"/>
</dbReference>
<evidence type="ECO:0000256" key="2">
    <source>
        <dbReference type="ARBA" id="ARBA00022729"/>
    </source>
</evidence>
<dbReference type="Pfam" id="PF16889">
    <property type="entry name" value="Hepar_II_III_N"/>
    <property type="match status" value="1"/>
</dbReference>
<comment type="subcellular location">
    <subcellularLocation>
        <location evidence="1">Periplasm</location>
    </subcellularLocation>
</comment>
<dbReference type="InterPro" id="IPR012480">
    <property type="entry name" value="Hepar_II_III_C"/>
</dbReference>
<keyword evidence="3" id="KW-0574">Periplasm</keyword>
<feature type="domain" description="Heparinase II/III-like C-terminal" evidence="5">
    <location>
        <begin position="343"/>
        <end position="560"/>
    </location>
</feature>
<feature type="domain" description="Heparin-sulfate lyase N-terminal" evidence="6">
    <location>
        <begin position="13"/>
        <end position="287"/>
    </location>
</feature>
<evidence type="ECO:0000259" key="6">
    <source>
        <dbReference type="Pfam" id="PF16889"/>
    </source>
</evidence>
<sequence>MYSWFIVKAFLKKTSLNIANEESKQVKERADSACVNRFFFTHHWDMERCSEPITFKGKIDWTYCYNGDEEWAFMLNRQRFMADIGQAYIITEDENYVKQWKRIFYEWVEANKDKSIHPFTYRKIDTGIRLTNWLKGYACIHDSTNWLPYDDKVFKEQVEAQGNFLYETFTAFDFQSNWGFLEVNGLLQAAFMMDQRLREQWLQISIDRLEKMILLQIYKDGIQKEQSPMYHHEVLHCLMEISIVLRRNKIQIPSFIEDATNQMLTAYYQIMKPNGHQPMLGDSDDTDIRSTLAIGAVLFHRPDLRALAGNNCPLDILWYFGEEGVERFESMEQKLPLETTYNLLESGITIFRSGWDLNDNYLLFDHGSMGQVNKGHGHDDNLHIELMMEGREFLIDGGRYTYCETEERKYFKCSHRHNTVTVDGHSASDYLETWKWENAAKPIDYKYRFTDAYQYAQAGHTGFWRLAAPAHITRKIIVLSPSSYFVIDCFESKGLHNYTQHFHFGEQTPVELLENKRIITTFKDYNNISIIPLQTPEEVGMEEGFTSRHYNELTQHPHVQFKYKQKQNLIAPVLIQSVTNRHTNRVVYNQLPVYHINGSPRSNEEVVAFKISDNNRDYLIVCSLVGSDSFLVENYQLCGELILITDVKTHGEKVHVIQ</sequence>
<dbReference type="PANTHER" id="PTHR39210:SF1">
    <property type="entry name" value="HEPARIN-SULFATE LYASE"/>
    <property type="match status" value="1"/>
</dbReference>
<organism evidence="7 8">
    <name type="scientific">Virgibacillus halodenitrificans</name>
    <name type="common">Bacillus halodenitrificans</name>
    <dbReference type="NCBI Taxonomy" id="1482"/>
    <lineage>
        <taxon>Bacteria</taxon>
        <taxon>Bacillati</taxon>
        <taxon>Bacillota</taxon>
        <taxon>Bacilli</taxon>
        <taxon>Bacillales</taxon>
        <taxon>Bacillaceae</taxon>
        <taxon>Virgibacillus</taxon>
    </lineage>
</organism>
<comment type="caution">
    <text evidence="7">The sequence shown here is derived from an EMBL/GenBank/DDBJ whole genome shotgun (WGS) entry which is preliminary data.</text>
</comment>
<gene>
    <name evidence="7" type="ORF">IC602_14675</name>
</gene>
<proteinExistence type="predicted"/>
<dbReference type="Pfam" id="PF07940">
    <property type="entry name" value="Hepar_II_III_C"/>
    <property type="match status" value="1"/>
</dbReference>
<evidence type="ECO:0000313" key="7">
    <source>
        <dbReference type="EMBL" id="MBD1223847.1"/>
    </source>
</evidence>
<accession>A0ABR7VSX3</accession>
<dbReference type="InterPro" id="IPR008929">
    <property type="entry name" value="Chondroitin_lyas"/>
</dbReference>
<dbReference type="InterPro" id="IPR031680">
    <property type="entry name" value="Hepar_II_III_N"/>
</dbReference>
<evidence type="ECO:0000259" key="5">
    <source>
        <dbReference type="Pfam" id="PF07940"/>
    </source>
</evidence>
<dbReference type="Gene3D" id="1.50.10.100">
    <property type="entry name" value="Chondroitin AC/alginate lyase"/>
    <property type="match status" value="1"/>
</dbReference>
<evidence type="ECO:0000256" key="3">
    <source>
        <dbReference type="ARBA" id="ARBA00022764"/>
    </source>
</evidence>
<keyword evidence="8" id="KW-1185">Reference proteome</keyword>
<dbReference type="PANTHER" id="PTHR39210">
    <property type="entry name" value="HEPARIN-SULFATE LYASE"/>
    <property type="match status" value="1"/>
</dbReference>
<reference evidence="7 8" key="1">
    <citation type="submission" date="2020-09" db="EMBL/GenBank/DDBJ databases">
        <title>Draft Genome Sequences of Oil-Oxidizing Bacteria Halomonas titanicae, Marinobacter lutaoensis, and Virgibacillus halodenitrificans Isolated from Highly Saline Environments.</title>
        <authorList>
            <person name="Grouzdev D.S."/>
            <person name="Sokolova D.S."/>
            <person name="Semenova E.M."/>
            <person name="Borzenkov I.A."/>
            <person name="Bidzhieva S.K."/>
            <person name="Poltaraus A.B."/>
            <person name="Nazina T.N."/>
        </authorList>
    </citation>
    <scope>NUCLEOTIDE SEQUENCE [LARGE SCALE GENOMIC DNA]</scope>
    <source>
        <strain evidence="7 8">VKM B-3472D</strain>
    </source>
</reference>